<dbReference type="Gene3D" id="3.40.50.12780">
    <property type="entry name" value="N-terminal domain of ligase-like"/>
    <property type="match status" value="1"/>
</dbReference>
<feature type="domain" description="AMP-dependent synthetase/ligase" evidence="4">
    <location>
        <begin position="8"/>
        <end position="379"/>
    </location>
</feature>
<accession>A0A964UQS7</accession>
<dbReference type="CDD" id="cd17631">
    <property type="entry name" value="FACL_FadD13-like"/>
    <property type="match status" value="1"/>
</dbReference>
<name>A0A964UQS7_9ACTN</name>
<comment type="similarity">
    <text evidence="1">Belongs to the ATP-dependent AMP-binding enzyme family.</text>
</comment>
<evidence type="ECO:0000313" key="6">
    <source>
        <dbReference type="EMBL" id="NBE53629.1"/>
    </source>
</evidence>
<evidence type="ECO:0000259" key="4">
    <source>
        <dbReference type="Pfam" id="PF00501"/>
    </source>
</evidence>
<dbReference type="InterPro" id="IPR042099">
    <property type="entry name" value="ANL_N_sf"/>
</dbReference>
<dbReference type="InterPro" id="IPR020845">
    <property type="entry name" value="AMP-binding_CS"/>
</dbReference>
<keyword evidence="2 6" id="KW-0436">Ligase</keyword>
<dbReference type="FunFam" id="3.30.300.30:FF:000008">
    <property type="entry name" value="2,3-dihydroxybenzoate-AMP ligase"/>
    <property type="match status" value="1"/>
</dbReference>
<dbReference type="PANTHER" id="PTHR43201:SF5">
    <property type="entry name" value="MEDIUM-CHAIN ACYL-COA LIGASE ACSF2, MITOCHONDRIAL"/>
    <property type="match status" value="1"/>
</dbReference>
<feature type="region of interest" description="Disordered" evidence="3">
    <location>
        <begin position="518"/>
        <end position="549"/>
    </location>
</feature>
<evidence type="ECO:0000313" key="7">
    <source>
        <dbReference type="Proteomes" id="UP000598297"/>
    </source>
</evidence>
<dbReference type="InterPro" id="IPR000873">
    <property type="entry name" value="AMP-dep_synth/lig_dom"/>
</dbReference>
<evidence type="ECO:0000259" key="5">
    <source>
        <dbReference type="Pfam" id="PF13193"/>
    </source>
</evidence>
<protein>
    <submittedName>
        <fullName evidence="6">Long-chain-fatty-acid--CoA ligase</fullName>
    </submittedName>
</protein>
<dbReference type="NCBIfam" id="NF004837">
    <property type="entry name" value="PRK06187.1"/>
    <property type="match status" value="1"/>
</dbReference>
<evidence type="ECO:0000256" key="3">
    <source>
        <dbReference type="SAM" id="MobiDB-lite"/>
    </source>
</evidence>
<evidence type="ECO:0000256" key="2">
    <source>
        <dbReference type="ARBA" id="ARBA00022598"/>
    </source>
</evidence>
<reference evidence="6" key="1">
    <citation type="submission" date="2020-01" db="EMBL/GenBank/DDBJ databases">
        <title>Whole-genome analyses of novel actinobacteria.</title>
        <authorList>
            <person name="Sahin N."/>
        </authorList>
    </citation>
    <scope>NUCLEOTIDE SEQUENCE</scope>
    <source>
        <strain evidence="6">YC537</strain>
    </source>
</reference>
<dbReference type="Pfam" id="PF00501">
    <property type="entry name" value="AMP-binding"/>
    <property type="match status" value="1"/>
</dbReference>
<dbReference type="Proteomes" id="UP000598297">
    <property type="component" value="Unassembled WGS sequence"/>
</dbReference>
<dbReference type="PROSITE" id="PS00455">
    <property type="entry name" value="AMP_BINDING"/>
    <property type="match status" value="1"/>
</dbReference>
<dbReference type="InterPro" id="IPR025110">
    <property type="entry name" value="AMP-bd_C"/>
</dbReference>
<dbReference type="EMBL" id="JAAAHS010000154">
    <property type="protein sequence ID" value="NBE53629.1"/>
    <property type="molecule type" value="Genomic_DNA"/>
</dbReference>
<dbReference type="SUPFAM" id="SSF56801">
    <property type="entry name" value="Acetyl-CoA synthetase-like"/>
    <property type="match status" value="1"/>
</dbReference>
<gene>
    <name evidence="6" type="ORF">GUY60_19825</name>
</gene>
<dbReference type="GO" id="GO:0031956">
    <property type="term" value="F:medium-chain fatty acid-CoA ligase activity"/>
    <property type="evidence" value="ECO:0007669"/>
    <property type="project" value="TreeGrafter"/>
</dbReference>
<sequence length="549" mass="58394">MSYGAQLARCARKFPDRVAVRHGDRELTFPELDARVSRLANALTARGVGRGDRVAIVMHNRIEVAEAFLATARLGAISVPVNFRLVPDEIAYILADSGATALLVDTPLAATCAEAVRALDDPPRTVLVAGEDDGSGVVRAGPRAEPYEAALAAATAEDPGIDVPENAPAFLMYTSGTTGRPKGAVLTHLNLVMATYAVLAATGGVRQEPAAVLVGVPMFHISGLNNTLRGLIDGGRVVIDASTRFDPAALVELLEREQITSCFLVPSQWQAVCAVPGIEDRRLALRTLVWGASVAPPSVLQALRDRFPEAPAYSAFGQTEMSPTTTMLRAEDAVRKMGSVGTPLPGIEVRVVDEDMNDVPVGAVGEVVYRGPTTMLGYWNKPEETEEAFAGGWFHSGDLCRMDGEGFLYVVDRKKDMIISGGENIYCAEVEAAIDAHPGVAEVAVIGVDHPRWVQTPRAVVVPADPAAPPSERDIIAHCRDRLASYKKPTSVVFTDALPRNASGKIQKFRLRERYGAEDAGTGSGTGAGVDAHTRIGTPSVPEPPRSVK</sequence>
<dbReference type="PANTHER" id="PTHR43201">
    <property type="entry name" value="ACYL-COA SYNTHETASE"/>
    <property type="match status" value="1"/>
</dbReference>
<organism evidence="6 7">
    <name type="scientific">Streptomyces boluensis</name>
    <dbReference type="NCBI Taxonomy" id="1775135"/>
    <lineage>
        <taxon>Bacteria</taxon>
        <taxon>Bacillati</taxon>
        <taxon>Actinomycetota</taxon>
        <taxon>Actinomycetes</taxon>
        <taxon>Kitasatosporales</taxon>
        <taxon>Streptomycetaceae</taxon>
        <taxon>Streptomyces</taxon>
    </lineage>
</organism>
<dbReference type="AlphaFoldDB" id="A0A964UQS7"/>
<evidence type="ECO:0000256" key="1">
    <source>
        <dbReference type="ARBA" id="ARBA00006432"/>
    </source>
</evidence>
<dbReference type="Gene3D" id="3.30.300.30">
    <property type="match status" value="1"/>
</dbReference>
<dbReference type="OrthoDB" id="9803968at2"/>
<dbReference type="InterPro" id="IPR045851">
    <property type="entry name" value="AMP-bd_C_sf"/>
</dbReference>
<comment type="caution">
    <text evidence="6">The sequence shown here is derived from an EMBL/GenBank/DDBJ whole genome shotgun (WGS) entry which is preliminary data.</text>
</comment>
<keyword evidence="7" id="KW-1185">Reference proteome</keyword>
<proteinExistence type="inferred from homology"/>
<dbReference type="GO" id="GO:0006631">
    <property type="term" value="P:fatty acid metabolic process"/>
    <property type="evidence" value="ECO:0007669"/>
    <property type="project" value="TreeGrafter"/>
</dbReference>
<dbReference type="Pfam" id="PF13193">
    <property type="entry name" value="AMP-binding_C"/>
    <property type="match status" value="1"/>
</dbReference>
<feature type="domain" description="AMP-binding enzyme C-terminal" evidence="5">
    <location>
        <begin position="429"/>
        <end position="505"/>
    </location>
</feature>